<evidence type="ECO:0000313" key="11">
    <source>
        <dbReference type="EMBL" id="STX28718.1"/>
    </source>
</evidence>
<keyword evidence="5 9" id="KW-0812">Transmembrane</keyword>
<protein>
    <submittedName>
        <fullName evidence="11">General secretion pathway protein C</fullName>
    </submittedName>
</protein>
<comment type="subcellular location">
    <subcellularLocation>
        <location evidence="1">Cell inner membrane</location>
    </subcellularLocation>
</comment>
<keyword evidence="2" id="KW-0813">Transport</keyword>
<feature type="transmembrane region" description="Helical" evidence="9">
    <location>
        <begin position="12"/>
        <end position="29"/>
    </location>
</feature>
<dbReference type="Pfam" id="PF11356">
    <property type="entry name" value="T2SSC"/>
    <property type="match status" value="1"/>
</dbReference>
<evidence type="ECO:0000256" key="5">
    <source>
        <dbReference type="ARBA" id="ARBA00022692"/>
    </source>
</evidence>
<dbReference type="OrthoDB" id="5574088at2"/>
<organism evidence="11 12">
    <name type="scientific">Legionella beliardensis</name>
    <dbReference type="NCBI Taxonomy" id="91822"/>
    <lineage>
        <taxon>Bacteria</taxon>
        <taxon>Pseudomonadati</taxon>
        <taxon>Pseudomonadota</taxon>
        <taxon>Gammaproteobacteria</taxon>
        <taxon>Legionellales</taxon>
        <taxon>Legionellaceae</taxon>
        <taxon>Legionella</taxon>
    </lineage>
</organism>
<proteinExistence type="predicted"/>
<evidence type="ECO:0000313" key="12">
    <source>
        <dbReference type="Proteomes" id="UP000254968"/>
    </source>
</evidence>
<name>A0A378I0K6_9GAMM</name>
<evidence type="ECO:0000259" key="10">
    <source>
        <dbReference type="Pfam" id="PF11356"/>
    </source>
</evidence>
<evidence type="ECO:0000256" key="8">
    <source>
        <dbReference type="ARBA" id="ARBA00023136"/>
    </source>
</evidence>
<evidence type="ECO:0000256" key="1">
    <source>
        <dbReference type="ARBA" id="ARBA00004533"/>
    </source>
</evidence>
<dbReference type="GO" id="GO:0005886">
    <property type="term" value="C:plasma membrane"/>
    <property type="evidence" value="ECO:0007669"/>
    <property type="project" value="UniProtKB-SubCell"/>
</dbReference>
<dbReference type="AlphaFoldDB" id="A0A378I0K6"/>
<sequence length="164" mass="18149">MFLSLYESQKLIAIIIFLVMASLFAYQLIDFLQQDLTKIVQPKPAVINSKQVKITTQSILFTKPLFGDYIPVINEADIKESTLDVEIVGIVFSPDIAESQVLIKDTAGEERTYFIGDTLPGGAVIKRISENGIVVLYNGSLESLSLPKAELLFDKPAKPLISEE</sequence>
<keyword evidence="6" id="KW-0653">Protein transport</keyword>
<keyword evidence="3" id="KW-1003">Cell membrane</keyword>
<keyword evidence="7 9" id="KW-1133">Transmembrane helix</keyword>
<keyword evidence="12" id="KW-1185">Reference proteome</keyword>
<dbReference type="Gene3D" id="2.30.30.830">
    <property type="match status" value="1"/>
</dbReference>
<dbReference type="RefSeq" id="WP_115302443.1">
    <property type="nucleotide sequence ID" value="NZ_CAAAHO010000001.1"/>
</dbReference>
<gene>
    <name evidence="11" type="ORF">NCTC13315_01251</name>
</gene>
<feature type="domain" description="Type II secretion system protein GspC N-terminal" evidence="10">
    <location>
        <begin position="17"/>
        <end position="146"/>
    </location>
</feature>
<dbReference type="EMBL" id="UGNV01000001">
    <property type="protein sequence ID" value="STX28718.1"/>
    <property type="molecule type" value="Genomic_DNA"/>
</dbReference>
<evidence type="ECO:0000256" key="6">
    <source>
        <dbReference type="ARBA" id="ARBA00022927"/>
    </source>
</evidence>
<evidence type="ECO:0000256" key="3">
    <source>
        <dbReference type="ARBA" id="ARBA00022475"/>
    </source>
</evidence>
<dbReference type="Proteomes" id="UP000254968">
    <property type="component" value="Unassembled WGS sequence"/>
</dbReference>
<keyword evidence="8 9" id="KW-0472">Membrane</keyword>
<evidence type="ECO:0000256" key="7">
    <source>
        <dbReference type="ARBA" id="ARBA00022989"/>
    </source>
</evidence>
<dbReference type="InterPro" id="IPR024961">
    <property type="entry name" value="T2SS_GspC_N"/>
</dbReference>
<evidence type="ECO:0000256" key="9">
    <source>
        <dbReference type="SAM" id="Phobius"/>
    </source>
</evidence>
<accession>A0A378I0K6</accession>
<reference evidence="11 12" key="1">
    <citation type="submission" date="2018-06" db="EMBL/GenBank/DDBJ databases">
        <authorList>
            <consortium name="Pathogen Informatics"/>
            <person name="Doyle S."/>
        </authorList>
    </citation>
    <scope>NUCLEOTIDE SEQUENCE [LARGE SCALE GENOMIC DNA]</scope>
    <source>
        <strain evidence="11 12">NCTC13315</strain>
    </source>
</reference>
<evidence type="ECO:0000256" key="2">
    <source>
        <dbReference type="ARBA" id="ARBA00022448"/>
    </source>
</evidence>
<evidence type="ECO:0000256" key="4">
    <source>
        <dbReference type="ARBA" id="ARBA00022519"/>
    </source>
</evidence>
<keyword evidence="4" id="KW-0997">Cell inner membrane</keyword>
<dbReference type="GO" id="GO:0015031">
    <property type="term" value="P:protein transport"/>
    <property type="evidence" value="ECO:0007669"/>
    <property type="project" value="UniProtKB-KW"/>
</dbReference>